<keyword evidence="2" id="KW-1185">Reference proteome</keyword>
<dbReference type="GO" id="GO:0016301">
    <property type="term" value="F:kinase activity"/>
    <property type="evidence" value="ECO:0007669"/>
    <property type="project" value="UniProtKB-KW"/>
</dbReference>
<protein>
    <submittedName>
        <fullName evidence="1">Uridylate kinase</fullName>
    </submittedName>
</protein>
<comment type="caution">
    <text evidence="1">The sequence shown here is derived from an EMBL/GenBank/DDBJ whole genome shotgun (WGS) entry which is preliminary data.</text>
</comment>
<sequence length="219" mass="24291">MSGAPSDDGTLCAEGGLETHAEPVRAGREVINGSVDGFHRPKAVRYQRGRFSAAGYYHDARDLDAVRRLLLNPLGPGGDRVYRLASFDLDLDIPIDAPSARASTDAILLLDGSFLQRPALRPALDLVIFLYAELKEANARGIERDKLRYGPGTDVEMLYELRYNPAFEMYRAECRPDENADIVIDNSNPTAPVLLRYRVGKTRPRSTANRNNTMKDKIG</sequence>
<gene>
    <name evidence="1" type="ORF">H3V53_30585</name>
</gene>
<organism evidence="1 2">
    <name type="scientific">Paraburkholderia bengalensis</name>
    <dbReference type="NCBI Taxonomy" id="2747562"/>
    <lineage>
        <taxon>Bacteria</taxon>
        <taxon>Pseudomonadati</taxon>
        <taxon>Pseudomonadota</taxon>
        <taxon>Betaproteobacteria</taxon>
        <taxon>Burkholderiales</taxon>
        <taxon>Burkholderiaceae</taxon>
        <taxon>Paraburkholderia</taxon>
    </lineage>
</organism>
<keyword evidence="1" id="KW-0418">Kinase</keyword>
<reference evidence="1 2" key="1">
    <citation type="journal article" date="2022" name="Arch. Microbiol.">
        <title>Paraburkholderia bengalensis sp. nov. isolated from roots of Oryza sativa, IR64.</title>
        <authorList>
            <person name="Nag P."/>
            <person name="Mondal N."/>
            <person name="Sarkar J."/>
            <person name="Das S."/>
        </authorList>
    </citation>
    <scope>NUCLEOTIDE SEQUENCE [LARGE SCALE GENOMIC DNA]</scope>
    <source>
        <strain evidence="1 2">IR64_4_BI</strain>
    </source>
</reference>
<dbReference type="RefSeq" id="WP_336601105.1">
    <property type="nucleotide sequence ID" value="NZ_JACFYJ010000071.1"/>
</dbReference>
<keyword evidence="1" id="KW-0808">Transferase</keyword>
<proteinExistence type="predicted"/>
<name>A0ABU8J1I3_9BURK</name>
<dbReference type="Proteomes" id="UP001386437">
    <property type="component" value="Unassembled WGS sequence"/>
</dbReference>
<dbReference type="InterPro" id="IPR027417">
    <property type="entry name" value="P-loop_NTPase"/>
</dbReference>
<evidence type="ECO:0000313" key="2">
    <source>
        <dbReference type="Proteomes" id="UP001386437"/>
    </source>
</evidence>
<dbReference type="SUPFAM" id="SSF52540">
    <property type="entry name" value="P-loop containing nucleoside triphosphate hydrolases"/>
    <property type="match status" value="1"/>
</dbReference>
<dbReference type="Gene3D" id="3.40.50.300">
    <property type="entry name" value="P-loop containing nucleotide triphosphate hydrolases"/>
    <property type="match status" value="1"/>
</dbReference>
<dbReference type="EMBL" id="JACFYJ010000071">
    <property type="protein sequence ID" value="MEI6001358.1"/>
    <property type="molecule type" value="Genomic_DNA"/>
</dbReference>
<accession>A0ABU8J1I3</accession>
<evidence type="ECO:0000313" key="1">
    <source>
        <dbReference type="EMBL" id="MEI6001358.1"/>
    </source>
</evidence>